<dbReference type="EMBL" id="QJTF01000006">
    <property type="protein sequence ID" value="PYE88670.1"/>
    <property type="molecule type" value="Genomic_DNA"/>
</dbReference>
<protein>
    <recommendedName>
        <fullName evidence="3">DUF1284 domain-containing protein</fullName>
    </recommendedName>
</protein>
<dbReference type="RefSeq" id="WP_110750364.1">
    <property type="nucleotide sequence ID" value="NZ_QJTF01000006.1"/>
</dbReference>
<comment type="caution">
    <text evidence="1">The sequence shown here is derived from an EMBL/GenBank/DDBJ whole genome shotgun (WGS) entry which is preliminary data.</text>
</comment>
<dbReference type="AlphaFoldDB" id="A0A318T3K0"/>
<reference evidence="1 2" key="1">
    <citation type="submission" date="2018-06" db="EMBL/GenBank/DDBJ databases">
        <title>Genomic Encyclopedia of Type Strains, Phase III (KMG-III): the genomes of soil and plant-associated and newly described type strains.</title>
        <authorList>
            <person name="Whitman W."/>
        </authorList>
    </citation>
    <scope>NUCLEOTIDE SEQUENCE [LARGE SCALE GENOMIC DNA]</scope>
    <source>
        <strain evidence="1 2">ORS 1419</strain>
    </source>
</reference>
<name>A0A318T3K0_9HYPH</name>
<dbReference type="OrthoDB" id="6195504at2"/>
<organism evidence="1 2">
    <name type="scientific">Phyllobacterium leguminum</name>
    <dbReference type="NCBI Taxonomy" id="314237"/>
    <lineage>
        <taxon>Bacteria</taxon>
        <taxon>Pseudomonadati</taxon>
        <taxon>Pseudomonadota</taxon>
        <taxon>Alphaproteobacteria</taxon>
        <taxon>Hyphomicrobiales</taxon>
        <taxon>Phyllobacteriaceae</taxon>
        <taxon>Phyllobacterium</taxon>
    </lineage>
</organism>
<gene>
    <name evidence="1" type="ORF">C7477_10640</name>
</gene>
<evidence type="ECO:0000313" key="1">
    <source>
        <dbReference type="EMBL" id="PYE88670.1"/>
    </source>
</evidence>
<keyword evidence="2" id="KW-1185">Reference proteome</keyword>
<evidence type="ECO:0000313" key="2">
    <source>
        <dbReference type="Proteomes" id="UP000247454"/>
    </source>
</evidence>
<accession>A0A318T3K0</accession>
<evidence type="ECO:0008006" key="3">
    <source>
        <dbReference type="Google" id="ProtNLM"/>
    </source>
</evidence>
<sequence length="141" mass="15247">MTVRLRAHHLLCMLTYVGKGYSPAFIANYDRIAGRLAGGEDILLVTGPDDICAPILNDSDCHCFRESVTERDAKAIEAVSRLLARPLDPGSRINLDAGMLTTMRNAFAAGKTRQACRECEWFELCSSVADGGFAGAKIAIP</sequence>
<dbReference type="Pfam" id="PF06935">
    <property type="entry name" value="DUF1284"/>
    <property type="match status" value="1"/>
</dbReference>
<proteinExistence type="predicted"/>
<dbReference type="InterPro" id="IPR009702">
    <property type="entry name" value="DUF1284"/>
</dbReference>
<dbReference type="Proteomes" id="UP000247454">
    <property type="component" value="Unassembled WGS sequence"/>
</dbReference>